<keyword evidence="8" id="KW-0131">Cell cycle</keyword>
<protein>
    <submittedName>
        <fullName evidence="12">E2F transcription factor-like E2FE</fullName>
    </submittedName>
</protein>
<dbReference type="AlphaFoldDB" id="A0A8B7C854"/>
<comment type="similarity">
    <text evidence="2 9">Belongs to the E2F/DP family.</text>
</comment>
<dbReference type="RefSeq" id="XP_008793781.1">
    <property type="nucleotide sequence ID" value="XM_008795559.4"/>
</dbReference>
<keyword evidence="6 9" id="KW-0804">Transcription</keyword>
<dbReference type="KEGG" id="pda:103710001"/>
<feature type="domain" description="E2F/DP family winged-helix DNA-binding" evidence="10">
    <location>
        <begin position="20"/>
        <end position="85"/>
    </location>
</feature>
<dbReference type="PANTHER" id="PTHR12081:SF7">
    <property type="entry name" value="TRANSCRIPTION FACTOR EFL-3"/>
    <property type="match status" value="1"/>
</dbReference>
<evidence type="ECO:0000256" key="3">
    <source>
        <dbReference type="ARBA" id="ARBA00022491"/>
    </source>
</evidence>
<sequence length="402" mass="44938">MTSLPPPYLESGCRHHTYSRKQKSLGLLCSKFVSLYDRVDAESVSLDDAAKRLGVERRRIYDIVNVLESVGVLARKAKNRYSWIGFSGIPKALFELKEEAVKEMSRTDSPCAKVLEDEEDDKLSDQTGDFGDYKLNPAAVDAASSLCSAACRARSVTDNRREKSLGLLTQNFVKLFLTTDADTVSLDEAARLLLGDGRNSSQMRSNNAAKVRRLYDIANVLCSMNLLEKTQQLDTRKPAFRWLGTKGKPKADNDVTVTMPPSTKQWNKRAFGTDITNADYKRSKLNPPVDKKLSKACLRIDDLKECNLTAQKQLQNSQGGYVFGPFQPDGASKGSGDVEEKGGNKVQDWESLASSFRPQYHNQALSELFGHYMEAWKLWYVEVAQGSRNLQQPCKSVINQLL</sequence>
<comment type="subcellular location">
    <subcellularLocation>
        <location evidence="1 9">Nucleus</location>
    </subcellularLocation>
</comment>
<gene>
    <name evidence="12" type="primary">LOC103710001</name>
</gene>
<keyword evidence="4 9" id="KW-0805">Transcription regulation</keyword>
<name>A0A8B7C854_PHODC</name>
<dbReference type="SMART" id="SM01372">
    <property type="entry name" value="E2F_TDP"/>
    <property type="match status" value="2"/>
</dbReference>
<dbReference type="FunFam" id="1.10.10.10:FF:000073">
    <property type="entry name" value="E2F transcription factor 8"/>
    <property type="match status" value="1"/>
</dbReference>
<dbReference type="Gene3D" id="1.10.10.10">
    <property type="entry name" value="Winged helix-like DNA-binding domain superfamily/Winged helix DNA-binding domain"/>
    <property type="match status" value="2"/>
</dbReference>
<evidence type="ECO:0000256" key="4">
    <source>
        <dbReference type="ARBA" id="ARBA00023015"/>
    </source>
</evidence>
<evidence type="ECO:0000256" key="8">
    <source>
        <dbReference type="ARBA" id="ARBA00023306"/>
    </source>
</evidence>
<dbReference type="Pfam" id="PF02319">
    <property type="entry name" value="WHD_E2F_TDP"/>
    <property type="match status" value="2"/>
</dbReference>
<dbReference type="GeneID" id="103710001"/>
<evidence type="ECO:0000256" key="9">
    <source>
        <dbReference type="RuleBase" id="RU003796"/>
    </source>
</evidence>
<reference evidence="12" key="2">
    <citation type="submission" date="2025-08" db="UniProtKB">
        <authorList>
            <consortium name="RefSeq"/>
        </authorList>
    </citation>
    <scope>IDENTIFICATION</scope>
    <source>
        <tissue evidence="12">Young leaves</tissue>
    </source>
</reference>
<evidence type="ECO:0000256" key="6">
    <source>
        <dbReference type="ARBA" id="ARBA00023163"/>
    </source>
</evidence>
<reference evidence="11" key="1">
    <citation type="journal article" date="2019" name="Nat. Commun.">
        <title>Genome-wide association mapping of date palm fruit traits.</title>
        <authorList>
            <person name="Hazzouri K.M."/>
            <person name="Gros-Balthazard M."/>
            <person name="Flowers J.M."/>
            <person name="Copetti D."/>
            <person name="Lemansour A."/>
            <person name="Lebrun M."/>
            <person name="Masmoudi K."/>
            <person name="Ferrand S."/>
            <person name="Dhar M.I."/>
            <person name="Fresquez Z.A."/>
            <person name="Rosas U."/>
            <person name="Zhang J."/>
            <person name="Talag J."/>
            <person name="Lee S."/>
            <person name="Kudrna D."/>
            <person name="Powell R.F."/>
            <person name="Leitch I.J."/>
            <person name="Krueger R.R."/>
            <person name="Wing R.A."/>
            <person name="Amiri K.M.A."/>
            <person name="Purugganan M.D."/>
        </authorList>
    </citation>
    <scope>NUCLEOTIDE SEQUENCE [LARGE SCALE GENOMIC DNA]</scope>
    <source>
        <strain evidence="11">cv. Khalas</strain>
    </source>
</reference>
<dbReference type="InterPro" id="IPR036390">
    <property type="entry name" value="WH_DNA-bd_sf"/>
</dbReference>
<dbReference type="GO" id="GO:0000978">
    <property type="term" value="F:RNA polymerase II cis-regulatory region sequence-specific DNA binding"/>
    <property type="evidence" value="ECO:0007669"/>
    <property type="project" value="InterPro"/>
</dbReference>
<dbReference type="OrthoDB" id="5318at2759"/>
<dbReference type="PANTHER" id="PTHR12081">
    <property type="entry name" value="TRANSCRIPTION FACTOR E2F"/>
    <property type="match status" value="1"/>
</dbReference>
<evidence type="ECO:0000259" key="10">
    <source>
        <dbReference type="SMART" id="SM01372"/>
    </source>
</evidence>
<evidence type="ECO:0000313" key="11">
    <source>
        <dbReference type="Proteomes" id="UP000228380"/>
    </source>
</evidence>
<dbReference type="InterPro" id="IPR015633">
    <property type="entry name" value="E2F"/>
</dbReference>
<keyword evidence="11" id="KW-1185">Reference proteome</keyword>
<dbReference type="InterPro" id="IPR036388">
    <property type="entry name" value="WH-like_DNA-bd_sf"/>
</dbReference>
<dbReference type="Proteomes" id="UP000228380">
    <property type="component" value="Chromosome 7"/>
</dbReference>
<feature type="domain" description="E2F/DP family winged-helix DNA-binding" evidence="10">
    <location>
        <begin position="160"/>
        <end position="244"/>
    </location>
</feature>
<keyword evidence="5 9" id="KW-0238">DNA-binding</keyword>
<dbReference type="FunFam" id="1.10.10.10:FF:000295">
    <property type="entry name" value="E2F transcription factor-like E2FE"/>
    <property type="match status" value="1"/>
</dbReference>
<proteinExistence type="inferred from homology"/>
<keyword evidence="7 9" id="KW-0539">Nucleus</keyword>
<dbReference type="GO" id="GO:0090575">
    <property type="term" value="C:RNA polymerase II transcription regulator complex"/>
    <property type="evidence" value="ECO:0007669"/>
    <property type="project" value="TreeGrafter"/>
</dbReference>
<organism evidence="11 12">
    <name type="scientific">Phoenix dactylifera</name>
    <name type="common">Date palm</name>
    <dbReference type="NCBI Taxonomy" id="42345"/>
    <lineage>
        <taxon>Eukaryota</taxon>
        <taxon>Viridiplantae</taxon>
        <taxon>Streptophyta</taxon>
        <taxon>Embryophyta</taxon>
        <taxon>Tracheophyta</taxon>
        <taxon>Spermatophyta</taxon>
        <taxon>Magnoliopsida</taxon>
        <taxon>Liliopsida</taxon>
        <taxon>Arecaceae</taxon>
        <taxon>Coryphoideae</taxon>
        <taxon>Phoeniceae</taxon>
        <taxon>Phoenix</taxon>
    </lineage>
</organism>
<evidence type="ECO:0000256" key="5">
    <source>
        <dbReference type="ARBA" id="ARBA00023125"/>
    </source>
</evidence>
<dbReference type="SUPFAM" id="SSF46785">
    <property type="entry name" value="Winged helix' DNA-binding domain"/>
    <property type="match status" value="2"/>
</dbReference>
<dbReference type="GO" id="GO:0000981">
    <property type="term" value="F:DNA-binding transcription factor activity, RNA polymerase II-specific"/>
    <property type="evidence" value="ECO:0007669"/>
    <property type="project" value="TreeGrafter"/>
</dbReference>
<accession>A0A8B7C854</accession>
<keyword evidence="3" id="KW-0678">Repressor</keyword>
<evidence type="ECO:0000256" key="7">
    <source>
        <dbReference type="ARBA" id="ARBA00023242"/>
    </source>
</evidence>
<evidence type="ECO:0000313" key="12">
    <source>
        <dbReference type="RefSeq" id="XP_008793781.1"/>
    </source>
</evidence>
<evidence type="ECO:0000256" key="2">
    <source>
        <dbReference type="ARBA" id="ARBA00010940"/>
    </source>
</evidence>
<evidence type="ECO:0000256" key="1">
    <source>
        <dbReference type="ARBA" id="ARBA00004123"/>
    </source>
</evidence>
<dbReference type="InterPro" id="IPR003316">
    <property type="entry name" value="E2F_WHTH_DNA-bd_dom"/>
</dbReference>